<dbReference type="InterPro" id="IPR015422">
    <property type="entry name" value="PyrdxlP-dep_Trfase_small"/>
</dbReference>
<accession>A0A1H8MFQ4</accession>
<evidence type="ECO:0000313" key="9">
    <source>
        <dbReference type="Proteomes" id="UP000199300"/>
    </source>
</evidence>
<dbReference type="NCBIfam" id="NF005816">
    <property type="entry name" value="PRK07682.1"/>
    <property type="match status" value="1"/>
</dbReference>
<sequence length="391" mass="43184">MIDHSAHFIADHIHELKPSGIRRFFDLASKMDNVISLGVGEPDFVTPWNVIEASFHSLELGYTAYTANAGLLELRQELSSFLETSYQVSYDAEKQLLITVGASQAIDIAFRAIINPGDEVIVVEPSFVSYAPTIKLAGGEPVVVEATEEFAFKIQASQIEQAITNKTKAILICSPNNPTGAALGLDELNQIARVVEEHDLLVVSDEIYADLLYDESFTSFASIENMKKRTILISGFSKAFAMTGWRLGYAAAPEAIIAAMTKIHQYTIMCAPTMAQYGALEALRNSQSSVIEMKNSYRQRRNYVVKALNEMGLPCHMPGGAFYVFPSIKETGMTSEEFAEALLNEQRVAVVPGHVFGESGEGYVRCSYATSMKQLTEAMQRMKIFLKDKIK</sequence>
<dbReference type="OrthoDB" id="9802328at2"/>
<dbReference type="InterPro" id="IPR015421">
    <property type="entry name" value="PyrdxlP-dep_Trfase_major"/>
</dbReference>
<comment type="similarity">
    <text evidence="2 6">Belongs to the class-I pyridoxal-phosphate-dependent aminotransferase family.</text>
</comment>
<feature type="domain" description="Aminotransferase class I/classII large" evidence="7">
    <location>
        <begin position="33"/>
        <end position="381"/>
    </location>
</feature>
<evidence type="ECO:0000256" key="2">
    <source>
        <dbReference type="ARBA" id="ARBA00007441"/>
    </source>
</evidence>
<evidence type="ECO:0000256" key="6">
    <source>
        <dbReference type="RuleBase" id="RU000481"/>
    </source>
</evidence>
<dbReference type="Pfam" id="PF00155">
    <property type="entry name" value="Aminotran_1_2"/>
    <property type="match status" value="1"/>
</dbReference>
<dbReference type="STRING" id="872970.SAMN04488134_104136"/>
<dbReference type="EMBL" id="FODJ01000004">
    <property type="protein sequence ID" value="SEO16048.1"/>
    <property type="molecule type" value="Genomic_DNA"/>
</dbReference>
<dbReference type="InterPro" id="IPR050596">
    <property type="entry name" value="AspAT/PAT-like"/>
</dbReference>
<comment type="cofactor">
    <cofactor evidence="1 6">
        <name>pyridoxal 5'-phosphate</name>
        <dbReference type="ChEBI" id="CHEBI:597326"/>
    </cofactor>
</comment>
<dbReference type="RefSeq" id="WP_091496565.1">
    <property type="nucleotide sequence ID" value="NZ_FODJ01000004.1"/>
</dbReference>
<evidence type="ECO:0000256" key="3">
    <source>
        <dbReference type="ARBA" id="ARBA00022576"/>
    </source>
</evidence>
<dbReference type="CDD" id="cd00609">
    <property type="entry name" value="AAT_like"/>
    <property type="match status" value="1"/>
</dbReference>
<dbReference type="GO" id="GO:0030170">
    <property type="term" value="F:pyridoxal phosphate binding"/>
    <property type="evidence" value="ECO:0007669"/>
    <property type="project" value="InterPro"/>
</dbReference>
<evidence type="ECO:0000259" key="7">
    <source>
        <dbReference type="Pfam" id="PF00155"/>
    </source>
</evidence>
<evidence type="ECO:0000256" key="4">
    <source>
        <dbReference type="ARBA" id="ARBA00022679"/>
    </source>
</evidence>
<dbReference type="Proteomes" id="UP000199300">
    <property type="component" value="Unassembled WGS sequence"/>
</dbReference>
<dbReference type="SUPFAM" id="SSF53383">
    <property type="entry name" value="PLP-dependent transferases"/>
    <property type="match status" value="1"/>
</dbReference>
<dbReference type="GO" id="GO:0008483">
    <property type="term" value="F:transaminase activity"/>
    <property type="evidence" value="ECO:0007669"/>
    <property type="project" value="UniProtKB-KW"/>
</dbReference>
<dbReference type="PROSITE" id="PS00105">
    <property type="entry name" value="AA_TRANSFER_CLASS_1"/>
    <property type="match status" value="1"/>
</dbReference>
<dbReference type="InterPro" id="IPR015424">
    <property type="entry name" value="PyrdxlP-dep_Trfase"/>
</dbReference>
<dbReference type="InterPro" id="IPR004839">
    <property type="entry name" value="Aminotransferase_I/II_large"/>
</dbReference>
<name>A0A1H8MFQ4_9BACI</name>
<dbReference type="AlphaFoldDB" id="A0A1H8MFQ4"/>
<keyword evidence="5" id="KW-0663">Pyridoxal phosphate</keyword>
<dbReference type="PANTHER" id="PTHR46383:SF3">
    <property type="entry name" value="ASPARTATE AMINOTRANSFERASE-RELATED"/>
    <property type="match status" value="1"/>
</dbReference>
<evidence type="ECO:0000256" key="5">
    <source>
        <dbReference type="ARBA" id="ARBA00022898"/>
    </source>
</evidence>
<protein>
    <recommendedName>
        <fullName evidence="6">Aminotransferase</fullName>
        <ecNumber evidence="6">2.6.1.-</ecNumber>
    </recommendedName>
</protein>
<dbReference type="Gene3D" id="3.90.1150.10">
    <property type="entry name" value="Aspartate Aminotransferase, domain 1"/>
    <property type="match status" value="1"/>
</dbReference>
<dbReference type="FunFam" id="3.40.640.10:FF:000033">
    <property type="entry name" value="Aspartate aminotransferase"/>
    <property type="match status" value="1"/>
</dbReference>
<proteinExistence type="inferred from homology"/>
<keyword evidence="3 6" id="KW-0032">Aminotransferase</keyword>
<dbReference type="PANTHER" id="PTHR46383">
    <property type="entry name" value="ASPARTATE AMINOTRANSFERASE"/>
    <property type="match status" value="1"/>
</dbReference>
<gene>
    <name evidence="8" type="ORF">SAMN04488134_104136</name>
</gene>
<evidence type="ECO:0000256" key="1">
    <source>
        <dbReference type="ARBA" id="ARBA00001933"/>
    </source>
</evidence>
<dbReference type="GO" id="GO:0006520">
    <property type="term" value="P:amino acid metabolic process"/>
    <property type="evidence" value="ECO:0007669"/>
    <property type="project" value="InterPro"/>
</dbReference>
<dbReference type="EC" id="2.6.1.-" evidence="6"/>
<keyword evidence="4 6" id="KW-0808">Transferase</keyword>
<evidence type="ECO:0000313" key="8">
    <source>
        <dbReference type="EMBL" id="SEO16048.1"/>
    </source>
</evidence>
<keyword evidence="9" id="KW-1185">Reference proteome</keyword>
<dbReference type="Gene3D" id="3.40.640.10">
    <property type="entry name" value="Type I PLP-dependent aspartate aminotransferase-like (Major domain)"/>
    <property type="match status" value="1"/>
</dbReference>
<dbReference type="InterPro" id="IPR004838">
    <property type="entry name" value="NHTrfase_class1_PyrdxlP-BS"/>
</dbReference>
<reference evidence="8 9" key="1">
    <citation type="submission" date="2016-10" db="EMBL/GenBank/DDBJ databases">
        <authorList>
            <person name="de Groot N.N."/>
        </authorList>
    </citation>
    <scope>NUCLEOTIDE SEQUENCE [LARGE SCALE GENOMIC DNA]</scope>
    <source>
        <strain evidence="8 9">CGMCC 1.10434</strain>
    </source>
</reference>
<organism evidence="8 9">
    <name type="scientific">Amphibacillus marinus</name>
    <dbReference type="NCBI Taxonomy" id="872970"/>
    <lineage>
        <taxon>Bacteria</taxon>
        <taxon>Bacillati</taxon>
        <taxon>Bacillota</taxon>
        <taxon>Bacilli</taxon>
        <taxon>Bacillales</taxon>
        <taxon>Bacillaceae</taxon>
        <taxon>Amphibacillus</taxon>
    </lineage>
</organism>